<proteinExistence type="predicted"/>
<reference evidence="1 2" key="1">
    <citation type="journal article" date="2022" name="New Phytol.">
        <title>Ecological generalism drives hyperdiversity of secondary metabolite gene clusters in xylarialean endophytes.</title>
        <authorList>
            <person name="Franco M.E.E."/>
            <person name="Wisecaver J.H."/>
            <person name="Arnold A.E."/>
            <person name="Ju Y.M."/>
            <person name="Slot J.C."/>
            <person name="Ahrendt S."/>
            <person name="Moore L.P."/>
            <person name="Eastman K.E."/>
            <person name="Scott K."/>
            <person name="Konkel Z."/>
            <person name="Mondo S.J."/>
            <person name="Kuo A."/>
            <person name="Hayes R.D."/>
            <person name="Haridas S."/>
            <person name="Andreopoulos B."/>
            <person name="Riley R."/>
            <person name="LaButti K."/>
            <person name="Pangilinan J."/>
            <person name="Lipzen A."/>
            <person name="Amirebrahimi M."/>
            <person name="Yan J."/>
            <person name="Adam C."/>
            <person name="Keymanesh K."/>
            <person name="Ng V."/>
            <person name="Louie K."/>
            <person name="Northen T."/>
            <person name="Drula E."/>
            <person name="Henrissat B."/>
            <person name="Hsieh H.M."/>
            <person name="Youens-Clark K."/>
            <person name="Lutzoni F."/>
            <person name="Miadlikowska J."/>
            <person name="Eastwood D.C."/>
            <person name="Hamelin R.C."/>
            <person name="Grigoriev I.V."/>
            <person name="U'Ren J.M."/>
        </authorList>
    </citation>
    <scope>NUCLEOTIDE SEQUENCE [LARGE SCALE GENOMIC DNA]</scope>
    <source>
        <strain evidence="1 2">CBS 119005</strain>
    </source>
</reference>
<gene>
    <name evidence="1" type="ORF">F4820DRAFT_49013</name>
</gene>
<dbReference type="EMBL" id="MU393541">
    <property type="protein sequence ID" value="KAI4861803.1"/>
    <property type="molecule type" value="Genomic_DNA"/>
</dbReference>
<sequence>MMMMVRLSGAFFLVAIGAVNGFPTGSSYDFGYEHNAYGAHPLTVFKSAEELEVPKLDMVQSSRACESSLYTLFTPRGGATNEAQATIVDSNGDLIWTSGWHGQQIYNLMVQEYRGEKYLTFWGGNDAVGGHGAGTIFMLDKSYNVFKEVRAAYGLDADLHDFRITEAGTALITVYEIVQHDLKEAGKNHIGPVWDCLIQEVDLETGLALFQWSALEHWRLADSYRDIGSEGEGDRAYDFFHMNSIDKDARGNYLTSSRYMHSLTYINGKTGEVIWILGGKRNMFRDLSDGAATNFAYQHDARWSSNDTITLFDNGVDDGHPNIAPTRGLKVKVNEKTMTAEVVTEYFNPHKIHGLSQGSFQTLPNGNVVLGYGNSAAFTEYASSGEVLCDTHFGPESKFGTGGVQSYRVYKYEWHGYPTTTPSTAIRRNSSRNWNFYVSWNGATEVSKWVLQGSDNITSTDEHWKELSRTKRTSFETSFGLHASYPKYLRAVAVHSEGHMLGVSTPINILSVDQLTSTESFSFTNNDISMTRIAMGMGGLLVVGILLRMGISTWNKRSPVYWQLPTKPN</sequence>
<evidence type="ECO:0000313" key="2">
    <source>
        <dbReference type="Proteomes" id="UP001497700"/>
    </source>
</evidence>
<evidence type="ECO:0000313" key="1">
    <source>
        <dbReference type="EMBL" id="KAI4861803.1"/>
    </source>
</evidence>
<name>A0ACB9YR22_9PEZI</name>
<comment type="caution">
    <text evidence="1">The sequence shown here is derived from an EMBL/GenBank/DDBJ whole genome shotgun (WGS) entry which is preliminary data.</text>
</comment>
<accession>A0ACB9YR22</accession>
<organism evidence="1 2">
    <name type="scientific">Hypoxylon rubiginosum</name>
    <dbReference type="NCBI Taxonomy" id="110542"/>
    <lineage>
        <taxon>Eukaryota</taxon>
        <taxon>Fungi</taxon>
        <taxon>Dikarya</taxon>
        <taxon>Ascomycota</taxon>
        <taxon>Pezizomycotina</taxon>
        <taxon>Sordariomycetes</taxon>
        <taxon>Xylariomycetidae</taxon>
        <taxon>Xylariales</taxon>
        <taxon>Hypoxylaceae</taxon>
        <taxon>Hypoxylon</taxon>
    </lineage>
</organism>
<keyword evidence="2" id="KW-1185">Reference proteome</keyword>
<dbReference type="Proteomes" id="UP001497700">
    <property type="component" value="Unassembled WGS sequence"/>
</dbReference>
<protein>
    <submittedName>
        <fullName evidence="1">ASST-domain-containing protein</fullName>
    </submittedName>
</protein>